<dbReference type="SUPFAM" id="SSF48371">
    <property type="entry name" value="ARM repeat"/>
    <property type="match status" value="1"/>
</dbReference>
<accession>G8ZN17</accession>
<proteinExistence type="inferred from homology"/>
<dbReference type="GO" id="GO:0005737">
    <property type="term" value="C:cytoplasm"/>
    <property type="evidence" value="ECO:0007669"/>
    <property type="project" value="EnsemblFungi"/>
</dbReference>
<keyword evidence="6" id="KW-1185">Reference proteome</keyword>
<dbReference type="HOGENOM" id="CLU_006300_1_0_1"/>
<dbReference type="InterPro" id="IPR039600">
    <property type="entry name" value="TANGO6/Rtp1"/>
</dbReference>
<dbReference type="InterPro" id="IPR016024">
    <property type="entry name" value="ARM-type_fold"/>
</dbReference>
<dbReference type="EMBL" id="HE616742">
    <property type="protein sequence ID" value="CCE90011.1"/>
    <property type="molecule type" value="Genomic_DNA"/>
</dbReference>
<dbReference type="Pfam" id="PF10304">
    <property type="entry name" value="RTP1_C2"/>
    <property type="match status" value="1"/>
</dbReference>
<evidence type="ECO:0000313" key="6">
    <source>
        <dbReference type="Proteomes" id="UP000005627"/>
    </source>
</evidence>
<dbReference type="FunCoup" id="G8ZN17">
    <property type="interactions" value="106"/>
</dbReference>
<dbReference type="GO" id="GO:0006606">
    <property type="term" value="P:protein import into nucleus"/>
    <property type="evidence" value="ECO:0007669"/>
    <property type="project" value="EnsemblFungi"/>
</dbReference>
<feature type="compositionally biased region" description="Acidic residues" evidence="2">
    <location>
        <begin position="596"/>
        <end position="611"/>
    </location>
</feature>
<dbReference type="PANTHER" id="PTHR20959:SF1">
    <property type="entry name" value="TRANSPORT AND GOLGI ORGANIZATION PROTEIN 6 HOMOLOG"/>
    <property type="match status" value="1"/>
</dbReference>
<name>G8ZN17_TORDE</name>
<dbReference type="InterPro" id="IPR019451">
    <property type="entry name" value="Rtp1_C1"/>
</dbReference>
<dbReference type="eggNOG" id="KOG4653">
    <property type="taxonomic scope" value="Eukaryota"/>
</dbReference>
<feature type="domain" description="RNA polymerase II assembly factor Rtp1 C-terminal" evidence="4">
    <location>
        <begin position="690"/>
        <end position="798"/>
    </location>
</feature>
<organism evidence="5 6">
    <name type="scientific">Torulaspora delbrueckii</name>
    <name type="common">Yeast</name>
    <name type="synonym">Candida colliculosa</name>
    <dbReference type="NCBI Taxonomy" id="4950"/>
    <lineage>
        <taxon>Eukaryota</taxon>
        <taxon>Fungi</taxon>
        <taxon>Dikarya</taxon>
        <taxon>Ascomycota</taxon>
        <taxon>Saccharomycotina</taxon>
        <taxon>Saccharomycetes</taxon>
        <taxon>Saccharomycetales</taxon>
        <taxon>Saccharomycetaceae</taxon>
        <taxon>Torulaspora</taxon>
    </lineage>
</organism>
<evidence type="ECO:0008006" key="7">
    <source>
        <dbReference type="Google" id="ProtNLM"/>
    </source>
</evidence>
<dbReference type="InterPro" id="IPR011989">
    <property type="entry name" value="ARM-like"/>
</dbReference>
<comment type="similarity">
    <text evidence="1">Belongs to the Tango6 family.</text>
</comment>
<gene>
    <name evidence="5" type="primary">TDEL0A06790</name>
    <name evidence="5" type="ORF">TDEL_0A06790</name>
</gene>
<reference evidence="5 6" key="1">
    <citation type="journal article" date="2011" name="Proc. Natl. Acad. Sci. U.S.A.">
        <title>Evolutionary erosion of yeast sex chromosomes by mating-type switching accidents.</title>
        <authorList>
            <person name="Gordon J.L."/>
            <person name="Armisen D."/>
            <person name="Proux-Wera E."/>
            <person name="Oheigeartaigh S.S."/>
            <person name="Byrne K.P."/>
            <person name="Wolfe K.H."/>
        </authorList>
    </citation>
    <scope>NUCLEOTIDE SEQUENCE [LARGE SCALE GENOMIC DNA]</scope>
    <source>
        <strain evidence="6">ATCC 10662 / CBS 1146 / NBRC 0425 / NCYC 2629 / NRRL Y-866</strain>
    </source>
</reference>
<protein>
    <recommendedName>
        <fullName evidence="7">RNA polymerase II assembly factor Rtp1 C-terminal domain-containing protein</fullName>
    </recommendedName>
</protein>
<evidence type="ECO:0000313" key="5">
    <source>
        <dbReference type="EMBL" id="CCE90011.1"/>
    </source>
</evidence>
<dbReference type="Pfam" id="PF10363">
    <property type="entry name" value="RTP1_C1"/>
    <property type="match status" value="1"/>
</dbReference>
<dbReference type="RefSeq" id="XP_003679222.1">
    <property type="nucleotide sequence ID" value="XM_003679174.1"/>
</dbReference>
<sequence length="938" mass="108213">MTEEKVNEAALKLRDLFTKQPQFTRDSPLDVAFKDLYESIISKLQNLKTYESLGFADNELFVRKLLHHFMNIHAITCDEQRSNPGDLLPVSLHDIRYLEVLITLIMSHGIDANLPEDMRILQNHREVGYIVPNSHKRNLDTLALVIDTLYPVFVPKSMPDDDYIRSVILKGPLYPEMVVGTMTLYLSQRDSKYEQYSRELENVQATYGLFTIYPSLVQSVKNARAHAILLERLSTLPVRRDDGLLNILDFVTGARENEQVDTEKIDRFTQLLVAKPKNIKSFDYFTKLFTQVRAQLSYINRPVVITCLNNLITIIYYKNPRIIHDFLFKPIYEVLFNRPVKDRSYTELNNTINMLISLTKNTSTEIINAVTIGYDRNEFYVHLWIYALFLRKDQGIKPLLCDSDGNKIKDDSSPYYSVILSLLKSYMVLTGYFEALNILSLNLINFEHSEWKYSIDLETRLAFMSIKDKHDKISDELALPHRQETTVIELFDDMNIAVEMFITLLKQTGNKEVTKNLFLNVLSRWVKSTTKKVNNTLIDEKSNSTLILMDLKILEQMNREFTSDIVKDPKDVLIVIEELIDFLAEEETKYSRNNEDSDDEEDETRVEKEDDDSLEPFGILMDLLAAILDEASKVDLSAAKSSMQRIRLKLINVNSPRCDMLEKKVSAVLLDISTNANEYPNIHREKESLEKVMAQLSDPLEPIKVQGLTTLSNLIKDRSQIIPYSKAKQIFLQHLKDPDPFVYLNAVKGLALLCEVDKDETLECLIKLYLNLDQKGKMDDILKIGEVFTRYIQRENEAFVGPHAERIVDACLLMIRQHDTLDNRIRMSAISLLGICLRVNARGLHEKVSLVLDCVFGILQLETSAKDKNKNKNDTFVVRRAAIHLISDLLWDNGLSILPERYNRQKLTTLLQYVREQDEDTLVREHASNILEELNGTS</sequence>
<dbReference type="Gene3D" id="1.25.10.10">
    <property type="entry name" value="Leucine-rich Repeat Variant"/>
    <property type="match status" value="1"/>
</dbReference>
<feature type="domain" description="RNA polymerase II assembly factor Rtp1 C-terminal" evidence="3">
    <location>
        <begin position="903"/>
        <end position="935"/>
    </location>
</feature>
<dbReference type="KEGG" id="tdl:TDEL_0A06790"/>
<dbReference type="Proteomes" id="UP000005627">
    <property type="component" value="Chromosome 1"/>
</dbReference>
<dbReference type="GeneID" id="11502540"/>
<evidence type="ECO:0000256" key="1">
    <source>
        <dbReference type="ARBA" id="ARBA00005724"/>
    </source>
</evidence>
<dbReference type="OrthoDB" id="39591at2759"/>
<evidence type="ECO:0000259" key="3">
    <source>
        <dbReference type="Pfam" id="PF10304"/>
    </source>
</evidence>
<dbReference type="GO" id="GO:0009306">
    <property type="term" value="P:protein secretion"/>
    <property type="evidence" value="ECO:0007669"/>
    <property type="project" value="TreeGrafter"/>
</dbReference>
<dbReference type="PANTHER" id="PTHR20959">
    <property type="entry name" value="TRANSPORT AND GOLGI ORGANIZATION PROTEIN 6 FAMILY MEMBER"/>
    <property type="match status" value="1"/>
</dbReference>
<evidence type="ECO:0000259" key="4">
    <source>
        <dbReference type="Pfam" id="PF10363"/>
    </source>
</evidence>
<dbReference type="InParanoid" id="G8ZN17"/>
<evidence type="ECO:0000256" key="2">
    <source>
        <dbReference type="SAM" id="MobiDB-lite"/>
    </source>
</evidence>
<dbReference type="InterPro" id="IPR019414">
    <property type="entry name" value="Rtp1_C2"/>
</dbReference>
<feature type="region of interest" description="Disordered" evidence="2">
    <location>
        <begin position="590"/>
        <end position="611"/>
    </location>
</feature>
<dbReference type="AlphaFoldDB" id="G8ZN17"/>